<dbReference type="Gene3D" id="1.10.132.100">
    <property type="match status" value="1"/>
</dbReference>
<dbReference type="Proteomes" id="UP000001784">
    <property type="component" value="Chromosome"/>
</dbReference>
<dbReference type="STRING" id="335543.Sfum_2825"/>
<dbReference type="OrthoDB" id="5392377at2"/>
<protein>
    <submittedName>
        <fullName evidence="1">CRISPR-associated protein, Cse1 family</fullName>
    </submittedName>
</protein>
<dbReference type="CDD" id="cd09729">
    <property type="entry name" value="Cse1_I-E"/>
    <property type="match status" value="1"/>
</dbReference>
<name>A0LM51_SYNFM</name>
<gene>
    <name evidence="1" type="ordered locus">Sfum_2825</name>
</gene>
<dbReference type="InParanoid" id="A0LM51"/>
<accession>A0LM51</accession>
<dbReference type="EMBL" id="CP000478">
    <property type="protein sequence ID" value="ABK18503.1"/>
    <property type="molecule type" value="Genomic_DNA"/>
</dbReference>
<dbReference type="Pfam" id="PF09481">
    <property type="entry name" value="CRISPR_Cse1"/>
    <property type="match status" value="1"/>
</dbReference>
<dbReference type="InterPro" id="IPR013381">
    <property type="entry name" value="CRISPR-assoc_prot_Cse1"/>
</dbReference>
<sequence length="517" mass="58383">MSAFSFNLIDRPWISCVELSGRRRTLGLHEVLSRAHELRGIELQSPLAETALFRVLLAAVHRIVEGPKGTGEWRALYQATKLPGGRIDAYFEKWSHRFDLFSKEEPFYQTPGLAIRDAKGAEAPAVIAGIMLERASGNNKTIFDHSMDEDRGCLSPEEAVLALIAAQMYSLRGLNKKTTNLFGYQESFSDSVMVGGIFAALQGQSLFESLLLNLLLYTDNLPIHSSRDDCPVWERHDHGETGVRTPRGYLDYLTCKCRHILLVPEPGLDGPCIRHVHIAQGEAFQDVDNPGFIKRKNKEGKWLPVQMQPARLVWRDSISLFSFDTGKREGDRRPDAFRLVGDIALRRIVALPSKYRCCTYGLANDQANPLAWRKETLNIPTALLSDPDLVACLREAMDLSEKAHTILRNAIRTYMDKYLPRNSRDVTEKLNATGASRLFWDRLESHFNAFLLEIENQDKALVAWERNIERAALEAFEACLKQRYADSAKKFRAWTEAHGQLVARLATLSKTLSRKGG</sequence>
<dbReference type="eggNOG" id="COG1203">
    <property type="taxonomic scope" value="Bacteria"/>
</dbReference>
<organism evidence="1 2">
    <name type="scientific">Syntrophobacter fumaroxidans (strain DSM 10017 / MPOB)</name>
    <dbReference type="NCBI Taxonomy" id="335543"/>
    <lineage>
        <taxon>Bacteria</taxon>
        <taxon>Pseudomonadati</taxon>
        <taxon>Thermodesulfobacteriota</taxon>
        <taxon>Syntrophobacteria</taxon>
        <taxon>Syntrophobacterales</taxon>
        <taxon>Syntrophobacteraceae</taxon>
        <taxon>Syntrophobacter</taxon>
    </lineage>
</organism>
<dbReference type="RefSeq" id="WP_011699670.1">
    <property type="nucleotide sequence ID" value="NC_008554.1"/>
</dbReference>
<proteinExistence type="predicted"/>
<keyword evidence="2" id="KW-1185">Reference proteome</keyword>
<evidence type="ECO:0000313" key="1">
    <source>
        <dbReference type="EMBL" id="ABK18503.1"/>
    </source>
</evidence>
<dbReference type="NCBIfam" id="TIGR02547">
    <property type="entry name" value="casA_cse1"/>
    <property type="match status" value="1"/>
</dbReference>
<dbReference type="HOGENOM" id="CLU_034285_1_0_7"/>
<reference evidence="1 2" key="1">
    <citation type="submission" date="2006-10" db="EMBL/GenBank/DDBJ databases">
        <title>Complete sequence of Syntrophobacter fumaroxidans MPOB.</title>
        <authorList>
            <consortium name="US DOE Joint Genome Institute"/>
            <person name="Copeland A."/>
            <person name="Lucas S."/>
            <person name="Lapidus A."/>
            <person name="Barry K."/>
            <person name="Detter J.C."/>
            <person name="Glavina del Rio T."/>
            <person name="Hammon N."/>
            <person name="Israni S."/>
            <person name="Pitluck S."/>
            <person name="Goltsman E.G."/>
            <person name="Martinez M."/>
            <person name="Schmutz J."/>
            <person name="Larimer F."/>
            <person name="Land M."/>
            <person name="Hauser L."/>
            <person name="Kyrpides N."/>
            <person name="Kim E."/>
            <person name="Boone D.R."/>
            <person name="Brockman F."/>
            <person name="Culley D."/>
            <person name="Ferry J."/>
            <person name="Gunsalus R."/>
            <person name="McInerney M.J."/>
            <person name="Morrison M."/>
            <person name="Plugge C."/>
            <person name="Rohlin L."/>
            <person name="Scholten J."/>
            <person name="Sieber J."/>
            <person name="Stams A.J.M."/>
            <person name="Worm P."/>
            <person name="Henstra A.M."/>
            <person name="Richardson P."/>
        </authorList>
    </citation>
    <scope>NUCLEOTIDE SEQUENCE [LARGE SCALE GENOMIC DNA]</scope>
    <source>
        <strain evidence="2">DSM 10017 / MPOB</strain>
    </source>
</reference>
<evidence type="ECO:0000313" key="2">
    <source>
        <dbReference type="Proteomes" id="UP000001784"/>
    </source>
</evidence>
<dbReference type="KEGG" id="sfu:Sfum_2825"/>
<dbReference type="AlphaFoldDB" id="A0LM51"/>